<keyword evidence="3" id="KW-1185">Reference proteome</keyword>
<evidence type="ECO:0000313" key="3">
    <source>
        <dbReference type="Proteomes" id="UP001221757"/>
    </source>
</evidence>
<dbReference type="Proteomes" id="UP001221757">
    <property type="component" value="Unassembled WGS sequence"/>
</dbReference>
<evidence type="ECO:0000313" key="2">
    <source>
        <dbReference type="EMBL" id="KAJ7640119.1"/>
    </source>
</evidence>
<accession>A0AAD7C6C8</accession>
<feature type="region of interest" description="Disordered" evidence="1">
    <location>
        <begin position="399"/>
        <end position="422"/>
    </location>
</feature>
<dbReference type="AlphaFoldDB" id="A0AAD7C6C8"/>
<gene>
    <name evidence="2" type="ORF">B0H17DRAFT_478539</name>
</gene>
<reference evidence="2" key="1">
    <citation type="submission" date="2023-03" db="EMBL/GenBank/DDBJ databases">
        <title>Massive genome expansion in bonnet fungi (Mycena s.s.) driven by repeated elements and novel gene families across ecological guilds.</title>
        <authorList>
            <consortium name="Lawrence Berkeley National Laboratory"/>
            <person name="Harder C.B."/>
            <person name="Miyauchi S."/>
            <person name="Viragh M."/>
            <person name="Kuo A."/>
            <person name="Thoen E."/>
            <person name="Andreopoulos B."/>
            <person name="Lu D."/>
            <person name="Skrede I."/>
            <person name="Drula E."/>
            <person name="Henrissat B."/>
            <person name="Morin E."/>
            <person name="Kohler A."/>
            <person name="Barry K."/>
            <person name="LaButti K."/>
            <person name="Morin E."/>
            <person name="Salamov A."/>
            <person name="Lipzen A."/>
            <person name="Mereny Z."/>
            <person name="Hegedus B."/>
            <person name="Baldrian P."/>
            <person name="Stursova M."/>
            <person name="Weitz H."/>
            <person name="Taylor A."/>
            <person name="Grigoriev I.V."/>
            <person name="Nagy L.G."/>
            <person name="Martin F."/>
            <person name="Kauserud H."/>
        </authorList>
    </citation>
    <scope>NUCLEOTIDE SEQUENCE</scope>
    <source>
        <strain evidence="2">CBHHK067</strain>
    </source>
</reference>
<proteinExistence type="predicted"/>
<evidence type="ECO:0000256" key="1">
    <source>
        <dbReference type="SAM" id="MobiDB-lite"/>
    </source>
</evidence>
<name>A0AAD7C6C8_MYCRO</name>
<dbReference type="EMBL" id="JARKIE010000436">
    <property type="protein sequence ID" value="KAJ7640119.1"/>
    <property type="molecule type" value="Genomic_DNA"/>
</dbReference>
<comment type="caution">
    <text evidence="2">The sequence shown here is derived from an EMBL/GenBank/DDBJ whole genome shotgun (WGS) entry which is preliminary data.</text>
</comment>
<protein>
    <submittedName>
        <fullName evidence="2">Uncharacterized protein</fullName>
    </submittedName>
</protein>
<sequence>MAPLEPRTKCALTILAGWRSPPDDFADALDFEPTEEQFSAWIASGVDVRGVHDGDAASILTEFSCVESVSGKEEKAPSQPVDSFSNSLLLPRPSNKKLRKAVASLHVPCNNPTLDNSHLTAPTSHCAFLYAHDRLRCCASRRTQLLRCAPLVSPRTGPATHRQIELAIGGRFRRNSRLNYLVLAPDHQSDLEDHLVLVYPTEPHVLRAVEAYLAWLDAHDARDPLTRVDYLQLLRTTHPILVRPFNFPLVPPRLSQFLPMQSDGHEYKLRYISICDDPLPLYVVVRTPSSEQSHTIYEPLFPTLPLTSTFASPLFVTLNAIRHIDARFPDVQWDWDTPAWAAWIAEQPALAHLREIQKLSGDGEGEGGGQGATRGAVEELAAFLAVAAHLRHRLGPDFVWEPPTGGSESSASESSTVRAMVA</sequence>
<organism evidence="2 3">
    <name type="scientific">Mycena rosella</name>
    <name type="common">Pink bonnet</name>
    <name type="synonym">Agaricus rosellus</name>
    <dbReference type="NCBI Taxonomy" id="1033263"/>
    <lineage>
        <taxon>Eukaryota</taxon>
        <taxon>Fungi</taxon>
        <taxon>Dikarya</taxon>
        <taxon>Basidiomycota</taxon>
        <taxon>Agaricomycotina</taxon>
        <taxon>Agaricomycetes</taxon>
        <taxon>Agaricomycetidae</taxon>
        <taxon>Agaricales</taxon>
        <taxon>Marasmiineae</taxon>
        <taxon>Mycenaceae</taxon>
        <taxon>Mycena</taxon>
    </lineage>
</organism>